<reference evidence="12" key="1">
    <citation type="journal article" date="2012" name="Proc. Natl. Acad. Sci. U.S.A.">
        <title>Antigenic diversity is generated by distinct evolutionary mechanisms in African trypanosome species.</title>
        <authorList>
            <person name="Jackson A.P."/>
            <person name="Berry A."/>
            <person name="Aslett M."/>
            <person name="Allison H.C."/>
            <person name="Burton P."/>
            <person name="Vavrova-Anderson J."/>
            <person name="Brown R."/>
            <person name="Browne H."/>
            <person name="Corton N."/>
            <person name="Hauser H."/>
            <person name="Gamble J."/>
            <person name="Gilderthorp R."/>
            <person name="Marcello L."/>
            <person name="McQuillan J."/>
            <person name="Otto T.D."/>
            <person name="Quail M.A."/>
            <person name="Sanders M.J."/>
            <person name="van Tonder A."/>
            <person name="Ginger M.L."/>
            <person name="Field M.C."/>
            <person name="Barry J.D."/>
            <person name="Hertz-Fowler C."/>
            <person name="Berriman M."/>
        </authorList>
    </citation>
    <scope>NUCLEOTIDE SEQUENCE</scope>
    <source>
        <strain evidence="12">Y486</strain>
    </source>
</reference>
<dbReference type="EMBL" id="HE573021">
    <property type="protein sequence ID" value="CCC48108.1"/>
    <property type="molecule type" value="Genomic_DNA"/>
</dbReference>
<dbReference type="GO" id="GO:0000712">
    <property type="term" value="P:resolution of meiotic recombination intermediates"/>
    <property type="evidence" value="ECO:0007669"/>
    <property type="project" value="TreeGrafter"/>
</dbReference>
<comment type="similarity">
    <text evidence="2">Belongs to the XPF family.</text>
</comment>
<dbReference type="InterPro" id="IPR047520">
    <property type="entry name" value="XPF_nuclease"/>
</dbReference>
<feature type="non-terminal residue" evidence="12">
    <location>
        <position position="1159"/>
    </location>
</feature>
<keyword evidence="7" id="KW-0238">DNA-binding</keyword>
<dbReference type="CDD" id="cd20078">
    <property type="entry name" value="XPF_nuclease_XPF_euk"/>
    <property type="match status" value="1"/>
</dbReference>
<dbReference type="InterPro" id="IPR006166">
    <property type="entry name" value="ERCC4_domain"/>
</dbReference>
<protein>
    <submittedName>
        <fullName evidence="12">Putative DNA repair protein</fullName>
    </submittedName>
</protein>
<evidence type="ECO:0000313" key="12">
    <source>
        <dbReference type="EMBL" id="CCC48108.1"/>
    </source>
</evidence>
<dbReference type="FunFam" id="3.40.50.10130:FF:000002">
    <property type="entry name" value="DNA repair endonuclease XPF"/>
    <property type="match status" value="1"/>
</dbReference>
<proteinExistence type="inferred from homology"/>
<dbReference type="SMART" id="SM00891">
    <property type="entry name" value="ERCC4"/>
    <property type="match status" value="1"/>
</dbReference>
<evidence type="ECO:0000256" key="9">
    <source>
        <dbReference type="ARBA" id="ARBA00023242"/>
    </source>
</evidence>
<dbReference type="PANTHER" id="PTHR10150:SF0">
    <property type="entry name" value="DNA REPAIR ENDONUCLEASE XPF"/>
    <property type="match status" value="1"/>
</dbReference>
<feature type="compositionally biased region" description="Polar residues" evidence="10">
    <location>
        <begin position="871"/>
        <end position="887"/>
    </location>
</feature>
<evidence type="ECO:0000256" key="7">
    <source>
        <dbReference type="ARBA" id="ARBA00023125"/>
    </source>
</evidence>
<gene>
    <name evidence="12" type="ORF">TVY486_0503090</name>
</gene>
<feature type="compositionally biased region" description="Basic and acidic residues" evidence="10">
    <location>
        <begin position="292"/>
        <end position="304"/>
    </location>
</feature>
<dbReference type="VEuPathDB" id="TriTrypDB:TvY486_0503090"/>
<evidence type="ECO:0000256" key="4">
    <source>
        <dbReference type="ARBA" id="ARBA00022759"/>
    </source>
</evidence>
<feature type="domain" description="ERCC4" evidence="11">
    <location>
        <begin position="972"/>
        <end position="1052"/>
    </location>
</feature>
<dbReference type="GO" id="GO:0000014">
    <property type="term" value="F:single-stranded DNA endodeoxyribonuclease activity"/>
    <property type="evidence" value="ECO:0007669"/>
    <property type="project" value="TreeGrafter"/>
</dbReference>
<dbReference type="GO" id="GO:0003697">
    <property type="term" value="F:single-stranded DNA binding"/>
    <property type="evidence" value="ECO:0007669"/>
    <property type="project" value="TreeGrafter"/>
</dbReference>
<dbReference type="GO" id="GO:1901255">
    <property type="term" value="P:nucleotide-excision repair involved in interstrand cross-link repair"/>
    <property type="evidence" value="ECO:0007669"/>
    <property type="project" value="TreeGrafter"/>
</dbReference>
<keyword evidence="5" id="KW-0227">DNA damage</keyword>
<dbReference type="PANTHER" id="PTHR10150">
    <property type="entry name" value="DNA REPAIR ENDONUCLEASE XPF"/>
    <property type="match status" value="1"/>
</dbReference>
<evidence type="ECO:0000256" key="8">
    <source>
        <dbReference type="ARBA" id="ARBA00023204"/>
    </source>
</evidence>
<dbReference type="GO" id="GO:0003684">
    <property type="term" value="F:damaged DNA binding"/>
    <property type="evidence" value="ECO:0007669"/>
    <property type="project" value="TreeGrafter"/>
</dbReference>
<dbReference type="Pfam" id="PF02732">
    <property type="entry name" value="ERCC4"/>
    <property type="match status" value="1"/>
</dbReference>
<evidence type="ECO:0000256" key="6">
    <source>
        <dbReference type="ARBA" id="ARBA00022801"/>
    </source>
</evidence>
<accession>G0TVZ2</accession>
<keyword evidence="6" id="KW-0378">Hydrolase</keyword>
<evidence type="ECO:0000256" key="1">
    <source>
        <dbReference type="ARBA" id="ARBA00004123"/>
    </source>
</evidence>
<keyword evidence="9" id="KW-0539">Nucleus</keyword>
<dbReference type="Gene3D" id="3.40.50.10130">
    <property type="match status" value="1"/>
</dbReference>
<keyword evidence="3" id="KW-0540">Nuclease</keyword>
<evidence type="ECO:0000259" key="11">
    <source>
        <dbReference type="SMART" id="SM00891"/>
    </source>
</evidence>
<dbReference type="InterPro" id="IPR011335">
    <property type="entry name" value="Restrct_endonuc-II-like"/>
</dbReference>
<organism evidence="12">
    <name type="scientific">Trypanosoma vivax (strain Y486)</name>
    <dbReference type="NCBI Taxonomy" id="1055687"/>
    <lineage>
        <taxon>Eukaryota</taxon>
        <taxon>Discoba</taxon>
        <taxon>Euglenozoa</taxon>
        <taxon>Kinetoplastea</taxon>
        <taxon>Metakinetoplastina</taxon>
        <taxon>Trypanosomatida</taxon>
        <taxon>Trypanosomatidae</taxon>
        <taxon>Trypanosoma</taxon>
        <taxon>Duttonella</taxon>
    </lineage>
</organism>
<evidence type="ECO:0000256" key="10">
    <source>
        <dbReference type="SAM" id="MobiDB-lite"/>
    </source>
</evidence>
<feature type="region of interest" description="Disordered" evidence="10">
    <location>
        <begin position="947"/>
        <end position="968"/>
    </location>
</feature>
<feature type="region of interest" description="Disordered" evidence="10">
    <location>
        <begin position="292"/>
        <end position="322"/>
    </location>
</feature>
<comment type="subcellular location">
    <subcellularLocation>
        <location evidence="1">Nucleus</location>
    </subcellularLocation>
</comment>
<dbReference type="GO" id="GO:0000724">
    <property type="term" value="P:double-strand break repair via homologous recombination"/>
    <property type="evidence" value="ECO:0007669"/>
    <property type="project" value="TreeGrafter"/>
</dbReference>
<sequence length="1159" mass="128242">MPLTVAEQIAQYCTAPEHEGGNAQFCVVSTGFDTEGIVAHILRRTAPSPSLNDCVSCVVLPDGVGDSALARAGGALRSSFCSNEIQTTREVHVHVIEDGTAPRQRCLYYQSGGVVVLTSRVLCVDFLHRRISRELIGSVVLLLQQQRGVQRADSIIPTIAFCAEILLRGGGALLLPKHRLHPHLFILGDDPVFARYLVQWRRPGQEPFLLRVHADNVILFPRFRLSVVRHFERLKEERPVVVERIAVGRAASVMALDELLCRVAREVVDELHGLHQRLHPSKGKNYDESKAMYEDSSARCDSHGNSRNSRYSPGGNGEEEDPFVHLNPIARRARLDRTGNFRSSTAFQRPAYLRKPWVSATDHGNINFECISYEVVADLNDRSLDDDLHYAIRAHDPEWPYAKMCESLLDLRRLRRSVQGGSPYGALLALEDALAARTPRHIHDANAAAGQAGMMTQPPDAPWTLSVHFGPITALFVHRIGVVKTIDNVSAADTPGAGVGVDDAVDSDDSVIDVEDGCDDDVVCVSSTQHNTVRRVLLPRADEVDPRMELACRIVRGWCRDSWRRRTVAVGGSSEEIVHPSLLMVVVFGERALRRYVCRLTHTFEDFQALELNGFITAYQMRYGTDVRRVAETTQERKLNSDNLRTWFLSRVEDEYDCGENTRGPAGEDDVVDLGNQEDFGLCAAMPSQAPSFLFTQQCRGLCGKDEGAQGLNSASLHQLLLSQPPLVPPSQDPLKKNSGEGIHDKSAEQAYWPLQLVSVSDDMAILSPQVGGCSSSPAPFLYTAVVNGSPLSVSELVGTLCGTHGALAGLHVGGVRNLDCRIQTRRIIITERQLRFLRMLEMAQDILKPSQLKHLRVQMLVDEPKKDPNTIANPSSSTHYNTNAPDSTDVEDRVVKEEREAFEALAHAKATLTATLLADRHSLSAAQDRLDSAILSENRRGVYRRNTAERMNKQPAPDGTTETTSSPSTMLVVFDEREFRSRLPYELYCRGIDLVPLTLATGDYVLSPEYAMERKSVPDLVQSLTSGRIHTQLAALSRRYEHPMCLIEFDRSTPFRLSSALLATGGGWGGARGNTWESHVCSLFARMARLFASYPRVHVLWSRDPMQSAALVHSMKQTCARASVDPSNPVLTRANLDVHDASAAKEINHLASRVLSCF</sequence>
<keyword evidence="4" id="KW-0255">Endonuclease</keyword>
<dbReference type="SUPFAM" id="SSF52980">
    <property type="entry name" value="Restriction endonuclease-like"/>
    <property type="match status" value="1"/>
</dbReference>
<dbReference type="GO" id="GO:0000110">
    <property type="term" value="C:nucleotide-excision repair factor 1 complex"/>
    <property type="evidence" value="ECO:0007669"/>
    <property type="project" value="TreeGrafter"/>
</dbReference>
<feature type="region of interest" description="Disordered" evidence="10">
    <location>
        <begin position="866"/>
        <end position="891"/>
    </location>
</feature>
<evidence type="ECO:0000256" key="3">
    <source>
        <dbReference type="ARBA" id="ARBA00022722"/>
    </source>
</evidence>
<keyword evidence="8" id="KW-0234">DNA repair</keyword>
<evidence type="ECO:0000256" key="5">
    <source>
        <dbReference type="ARBA" id="ARBA00022763"/>
    </source>
</evidence>
<name>G0TVZ2_TRYVY</name>
<dbReference type="AlphaFoldDB" id="G0TVZ2"/>
<evidence type="ECO:0000256" key="2">
    <source>
        <dbReference type="ARBA" id="ARBA00010015"/>
    </source>
</evidence>